<evidence type="ECO:0000313" key="3">
    <source>
        <dbReference type="EMBL" id="VDY47315.1"/>
    </source>
</evidence>
<sequence length="155" mass="18149">MNEKLHSVIVFIENFLIDFLNIFGINQEDYYLCKSQLILYIQKLYHLLLDICITFICISLIVSIVGYIIDKNKNYDAKKIHNKIRLVYPSNSKSGGEIVCKYWVWQRKKKKLIESLITHLTIHGNKNSRHARINTSSKPIPFPFLREVYGLSKSS</sequence>
<reference evidence="2" key="1">
    <citation type="submission" date="2012-05" db="EMBL/GenBank/DDBJ databases">
        <authorList>
            <person name="Sato Y."/>
            <person name="Omoe K."/>
        </authorList>
    </citation>
    <scope>NUCLEOTIDE SEQUENCE</scope>
    <source>
        <strain evidence="2">IVM10</strain>
    </source>
</reference>
<name>K7ZRW4_STAAU</name>
<protein>
    <submittedName>
        <fullName evidence="2">Uncharacterized protein</fullName>
    </submittedName>
</protein>
<dbReference type="AlphaFoldDB" id="K7ZRW4"/>
<accession>K7ZRW4</accession>
<evidence type="ECO:0000256" key="1">
    <source>
        <dbReference type="SAM" id="Phobius"/>
    </source>
</evidence>
<gene>
    <name evidence="3" type="ORF">NCTC8317_00322</name>
</gene>
<keyword evidence="1" id="KW-0472">Membrane</keyword>
<reference evidence="3" key="3">
    <citation type="submission" date="2018-12" db="EMBL/GenBank/DDBJ databases">
        <authorList>
            <consortium name="Pathogen Informatics"/>
        </authorList>
    </citation>
    <scope>NUCLEOTIDE SEQUENCE</scope>
    <source>
        <strain evidence="3">NCTC8317</strain>
    </source>
</reference>
<dbReference type="PATRIC" id="fig|1280.3540.peg.1862"/>
<dbReference type="Proteomes" id="UP000280323">
    <property type="component" value="Chromosome"/>
</dbReference>
<reference evidence="2" key="2">
    <citation type="journal article" date="2013" name="Microbiol. Immunol.">
        <title>A novel comprehensive analysis method for Staphylococcus aureus pathogenicity islands.</title>
        <authorList>
            <person name="Sato'o Y."/>
            <person name="Omoe K."/>
            <person name="Ono H.K."/>
            <person name="Nakane A."/>
            <person name="Hu D.-L."/>
        </authorList>
    </citation>
    <scope>NUCLEOTIDE SEQUENCE</scope>
    <source>
        <strain evidence="2">IVM10</strain>
    </source>
</reference>
<keyword evidence="1" id="KW-1133">Transmembrane helix</keyword>
<feature type="transmembrane region" description="Helical" evidence="1">
    <location>
        <begin position="7"/>
        <end position="25"/>
    </location>
</feature>
<evidence type="ECO:0000313" key="2">
    <source>
        <dbReference type="EMBL" id="BAM66882.1"/>
    </source>
</evidence>
<organism evidence="2">
    <name type="scientific">Staphylococcus aureus</name>
    <dbReference type="NCBI Taxonomy" id="1280"/>
    <lineage>
        <taxon>Bacteria</taxon>
        <taxon>Bacillati</taxon>
        <taxon>Bacillota</taxon>
        <taxon>Bacilli</taxon>
        <taxon>Bacillales</taxon>
        <taxon>Staphylococcaceae</taxon>
        <taxon>Staphylococcus</taxon>
    </lineage>
</organism>
<keyword evidence="1" id="KW-0812">Transmembrane</keyword>
<dbReference type="EMBL" id="AB716349">
    <property type="protein sequence ID" value="BAM66882.1"/>
    <property type="molecule type" value="Genomic_DNA"/>
</dbReference>
<dbReference type="EMBL" id="LR133917">
    <property type="protein sequence ID" value="VDY47315.1"/>
    <property type="molecule type" value="Genomic_DNA"/>
</dbReference>
<feature type="transmembrane region" description="Helical" evidence="1">
    <location>
        <begin position="45"/>
        <end position="69"/>
    </location>
</feature>
<proteinExistence type="predicted"/>